<dbReference type="EMBL" id="CP055903">
    <property type="protein sequence ID" value="QKX64793.1"/>
    <property type="molecule type" value="Genomic_DNA"/>
</dbReference>
<dbReference type="Proteomes" id="UP000509510">
    <property type="component" value="Chromosome VI"/>
</dbReference>
<organism evidence="2 3">
    <name type="scientific">Talaromyces rugulosus</name>
    <name type="common">Penicillium rugulosum</name>
    <dbReference type="NCBI Taxonomy" id="121627"/>
    <lineage>
        <taxon>Eukaryota</taxon>
        <taxon>Fungi</taxon>
        <taxon>Dikarya</taxon>
        <taxon>Ascomycota</taxon>
        <taxon>Pezizomycotina</taxon>
        <taxon>Eurotiomycetes</taxon>
        <taxon>Eurotiomycetidae</taxon>
        <taxon>Eurotiales</taxon>
        <taxon>Trichocomaceae</taxon>
        <taxon>Talaromyces</taxon>
        <taxon>Talaromyces sect. Islandici</taxon>
    </lineage>
</organism>
<sequence length="123" mass="14120">MIRLFSFAFLFLVLAITVTWFGEDVHRNRYLPPSVDLLTATAEQISQQLQNRSITSLQLVKERVRRIELDNTQGFGLQAVMNVVPYETLIEMAKTRDVERMANNIHGPLLRIPIIVKVNNESP</sequence>
<name>A0A7H8RJG8_TALRU</name>
<dbReference type="AlphaFoldDB" id="A0A7H8RJG8"/>
<gene>
    <name evidence="2" type="ORF">TRUGW13939_11969</name>
</gene>
<protein>
    <submittedName>
        <fullName evidence="2">Uncharacterized protein</fullName>
    </submittedName>
</protein>
<reference evidence="3" key="1">
    <citation type="submission" date="2020-06" db="EMBL/GenBank/DDBJ databases">
        <title>A chromosome-scale genome assembly of Talaromyces rugulosus W13939.</title>
        <authorList>
            <person name="Wang B."/>
            <person name="Guo L."/>
            <person name="Ye K."/>
            <person name="Wang L."/>
        </authorList>
    </citation>
    <scope>NUCLEOTIDE SEQUENCE [LARGE SCALE GENOMIC DNA]</scope>
    <source>
        <strain evidence="3">W13939</strain>
    </source>
</reference>
<keyword evidence="3" id="KW-1185">Reference proteome</keyword>
<proteinExistence type="predicted"/>
<keyword evidence="1" id="KW-0732">Signal</keyword>
<dbReference type="InterPro" id="IPR036928">
    <property type="entry name" value="AS_sf"/>
</dbReference>
<feature type="signal peptide" evidence="1">
    <location>
        <begin position="1"/>
        <end position="15"/>
    </location>
</feature>
<accession>A0A7H8RJG8</accession>
<dbReference type="SUPFAM" id="SSF75304">
    <property type="entry name" value="Amidase signature (AS) enzymes"/>
    <property type="match status" value="1"/>
</dbReference>
<evidence type="ECO:0000313" key="3">
    <source>
        <dbReference type="Proteomes" id="UP000509510"/>
    </source>
</evidence>
<feature type="chain" id="PRO_5028864886" evidence="1">
    <location>
        <begin position="16"/>
        <end position="123"/>
    </location>
</feature>
<dbReference type="Gene3D" id="3.90.1300.10">
    <property type="entry name" value="Amidase signature (AS) domain"/>
    <property type="match status" value="1"/>
</dbReference>
<dbReference type="KEGG" id="trg:TRUGW13939_11969"/>
<dbReference type="GeneID" id="55999445"/>
<dbReference type="RefSeq" id="XP_035350966.1">
    <property type="nucleotide sequence ID" value="XM_035495073.1"/>
</dbReference>
<evidence type="ECO:0000313" key="2">
    <source>
        <dbReference type="EMBL" id="QKX64793.1"/>
    </source>
</evidence>
<dbReference type="OrthoDB" id="566138at2759"/>
<evidence type="ECO:0000256" key="1">
    <source>
        <dbReference type="SAM" id="SignalP"/>
    </source>
</evidence>